<organism evidence="1 2">
    <name type="scientific">Aliarcobacter butzleri</name>
    <dbReference type="NCBI Taxonomy" id="28197"/>
    <lineage>
        <taxon>Bacteria</taxon>
        <taxon>Pseudomonadati</taxon>
        <taxon>Campylobacterota</taxon>
        <taxon>Epsilonproteobacteria</taxon>
        <taxon>Campylobacterales</taxon>
        <taxon>Arcobacteraceae</taxon>
        <taxon>Aliarcobacter</taxon>
    </lineage>
</organism>
<evidence type="ECO:0000313" key="2">
    <source>
        <dbReference type="Proteomes" id="UP001237843"/>
    </source>
</evidence>
<comment type="caution">
    <text evidence="1">The sequence shown here is derived from an EMBL/GenBank/DDBJ whole genome shotgun (WGS) entry which is preliminary data.</text>
</comment>
<gene>
    <name evidence="1" type="ORF">PT520_12130</name>
</gene>
<dbReference type="RefSeq" id="WP_284075218.1">
    <property type="nucleotide sequence ID" value="NZ_JAQTJH010000028.1"/>
</dbReference>
<dbReference type="EMBL" id="JAQTJH010000028">
    <property type="protein sequence ID" value="MDK2063266.1"/>
    <property type="molecule type" value="Genomic_DNA"/>
</dbReference>
<name>A0AAW6VSA4_9BACT</name>
<reference evidence="1" key="2">
    <citation type="submission" date="2023-02" db="EMBL/GenBank/DDBJ databases">
        <authorList>
            <person name="Concha-Toloza M."/>
            <person name="Lopez-Cantillo M."/>
            <person name="Molina-Mora J."/>
            <person name="Collado L."/>
        </authorList>
    </citation>
    <scope>NUCLEOTIDE SEQUENCE</scope>
    <source>
        <strain evidence="1">FR1p273A</strain>
    </source>
</reference>
<evidence type="ECO:0008006" key="3">
    <source>
        <dbReference type="Google" id="ProtNLM"/>
    </source>
</evidence>
<dbReference type="Proteomes" id="UP001237843">
    <property type="component" value="Unassembled WGS sequence"/>
</dbReference>
<dbReference type="PROSITE" id="PS51257">
    <property type="entry name" value="PROKAR_LIPOPROTEIN"/>
    <property type="match status" value="1"/>
</dbReference>
<proteinExistence type="predicted"/>
<accession>A0AAW6VSA4</accession>
<evidence type="ECO:0000313" key="1">
    <source>
        <dbReference type="EMBL" id="MDK2063266.1"/>
    </source>
</evidence>
<sequence>MKRILLLSSSIGLSTLLFTGCNVVKHSVTYPAYLNASNMDGTKARMYSEKYGLHGGYLKLMEEQEWEGDIKNINNFDEKKQIEMIKQNALLIERINNPSELLQLEAVSQDWSNIMYIKNPTDKVKKLAFGNEDNLLKTIREYPSMIKHIDNPSENLQLEALKFGGSYIEYIKEPSPNVQLKAVKSQGLNIKYIKNPSELIKSEAVRNNWRSISYIENPNETLQIEAVKKDWEAIKYIKNPTHSVKFEASKNAKMVRTDHKIKEYVLLDKYIKIEIKDDNEYSIKNLTNQFININNISFYYGKDSKGNDIYSTESFTLPPNSIKGLSFTHPQYVLYDKGPHVNFGFAVNYSIGTKNLEAYKVNKYLITEFIKYEKY</sequence>
<dbReference type="AlphaFoldDB" id="A0AAW6VSA4"/>
<reference evidence="1" key="1">
    <citation type="journal article" date="2023" name="Antibiotics">
        <title>Genomic Characterization of Antibiotic-Resistant Campylobacterales Isolated from Chilean Poultry Meat.</title>
        <authorList>
            <person name="Concha-Toloza M."/>
            <person name="Lopez-Cantillo M."/>
            <person name="Molina-Mora J.A."/>
            <person name="Collado L."/>
        </authorList>
    </citation>
    <scope>NUCLEOTIDE SEQUENCE</scope>
    <source>
        <strain evidence="1">FR1p273A</strain>
    </source>
</reference>
<protein>
    <recommendedName>
        <fullName evidence="3">Lipoprotein</fullName>
    </recommendedName>
</protein>